<dbReference type="InterPro" id="IPR001296">
    <property type="entry name" value="Glyco_trans_1"/>
</dbReference>
<dbReference type="Gene3D" id="3.40.50.2000">
    <property type="entry name" value="Glycogen Phosphorylase B"/>
    <property type="match status" value="1"/>
</dbReference>
<dbReference type="PATRIC" id="fig|189381.11.peg.1584"/>
<keyword evidence="1" id="KW-0808">Transferase</keyword>
<evidence type="ECO:0000313" key="1">
    <source>
        <dbReference type="EMBL" id="KZE49895.1"/>
    </source>
</evidence>
<organism evidence="1 2">
    <name type="scientific">Rossellomorea marisflavi</name>
    <dbReference type="NCBI Taxonomy" id="189381"/>
    <lineage>
        <taxon>Bacteria</taxon>
        <taxon>Bacillati</taxon>
        <taxon>Bacillota</taxon>
        <taxon>Bacilli</taxon>
        <taxon>Bacillales</taxon>
        <taxon>Bacillaceae</taxon>
        <taxon>Rossellomorea</taxon>
    </lineage>
</organism>
<gene>
    <name evidence="1" type="ORF">AV649_02365</name>
</gene>
<dbReference type="CDD" id="cd03801">
    <property type="entry name" value="GT4_PimA-like"/>
    <property type="match status" value="1"/>
</dbReference>
<protein>
    <submittedName>
        <fullName evidence="1">Glycosyl transferase family 1</fullName>
    </submittedName>
</protein>
<comment type="caution">
    <text evidence="1">The sequence shown here is derived from an EMBL/GenBank/DDBJ whole genome shotgun (WGS) entry which is preliminary data.</text>
</comment>
<dbReference type="OrthoDB" id="158463at2"/>
<dbReference type="RefSeq" id="WP_048015567.1">
    <property type="nucleotide sequence ID" value="NZ_CP047095.1"/>
</dbReference>
<proteinExistence type="predicted"/>
<dbReference type="Pfam" id="PF00534">
    <property type="entry name" value="Glycos_transf_1"/>
    <property type="match status" value="1"/>
</dbReference>
<dbReference type="EMBL" id="LQQY01000012">
    <property type="protein sequence ID" value="KZE49895.1"/>
    <property type="molecule type" value="Genomic_DNA"/>
</dbReference>
<evidence type="ECO:0000313" key="2">
    <source>
        <dbReference type="Proteomes" id="UP000076510"/>
    </source>
</evidence>
<sequence length="356" mass="40439">MLNVLFVFYVPSGGVETLNRQRAAALKSAGIQCDFLYYSKKRDLLNHEEANVFIADQDADIQRILKKGRYDAVIITSDYRGMERFRKLGYKGKILLEIQGYGPQATARAEMRNAIPYVNQFCDGLLYPKTPHIGAIFNEFFPGTPTFGFNNCFDADAFTYKALPKHPSPIIAWIGRLEDNKNWREFLHIGHEMIKRKPGIQLYMFEDPSLSTPKERQDFNTLKSIYHLDAHLHLLQNVPHSQMPHFFSKIGDSGGFLCCTSKVEGAPYSPLEAMSCRCPVLTSDSDGIRSTILHNQTGKYYSIGNVQTAVEQGLKLMDDGQLRSYIIENALLHLKSQFGHEAYRIHFNGMLRTLGI</sequence>
<reference evidence="2" key="1">
    <citation type="submission" date="2016-01" db="EMBL/GenBank/DDBJ databases">
        <title>Whole genome sequencing of Bhargavaea cecembensis T14.</title>
        <authorList>
            <person name="Hong K.W."/>
        </authorList>
    </citation>
    <scope>NUCLEOTIDE SEQUENCE [LARGE SCALE GENOMIC DNA]</scope>
    <source>
        <strain evidence="2">M19</strain>
    </source>
</reference>
<accession>A0A165KQX5</accession>
<dbReference type="SUPFAM" id="SSF53756">
    <property type="entry name" value="UDP-Glycosyltransferase/glycogen phosphorylase"/>
    <property type="match status" value="1"/>
</dbReference>
<name>A0A165KQX5_9BACI</name>
<dbReference type="GO" id="GO:0016757">
    <property type="term" value="F:glycosyltransferase activity"/>
    <property type="evidence" value="ECO:0007669"/>
    <property type="project" value="InterPro"/>
</dbReference>
<dbReference type="PANTHER" id="PTHR12526">
    <property type="entry name" value="GLYCOSYLTRANSFERASE"/>
    <property type="match status" value="1"/>
</dbReference>
<dbReference type="PANTHER" id="PTHR12526:SF630">
    <property type="entry name" value="GLYCOSYLTRANSFERASE"/>
    <property type="match status" value="1"/>
</dbReference>
<dbReference type="AlphaFoldDB" id="A0A165KQX5"/>
<dbReference type="Proteomes" id="UP000076510">
    <property type="component" value="Unassembled WGS sequence"/>
</dbReference>